<organism evidence="2 3">
    <name type="scientific">Amycolatopsis carbonis</name>
    <dbReference type="NCBI Taxonomy" id="715471"/>
    <lineage>
        <taxon>Bacteria</taxon>
        <taxon>Bacillati</taxon>
        <taxon>Actinomycetota</taxon>
        <taxon>Actinomycetes</taxon>
        <taxon>Pseudonocardiales</taxon>
        <taxon>Pseudonocardiaceae</taxon>
        <taxon>Amycolatopsis</taxon>
    </lineage>
</organism>
<dbReference type="InterPro" id="IPR023393">
    <property type="entry name" value="START-like_dom_sf"/>
</dbReference>
<proteinExistence type="predicted"/>
<dbReference type="InterPro" id="IPR047137">
    <property type="entry name" value="ORF3"/>
</dbReference>
<dbReference type="PANTHER" id="PTHR33824">
    <property type="entry name" value="POLYKETIDE CYCLASE/DEHYDRASE AND LIPID TRANSPORT SUPERFAMILY PROTEIN"/>
    <property type="match status" value="1"/>
</dbReference>
<name>A0A9Y2MP46_9PSEU</name>
<dbReference type="Gene3D" id="3.30.530.20">
    <property type="match status" value="1"/>
</dbReference>
<evidence type="ECO:0000313" key="2">
    <source>
        <dbReference type="EMBL" id="WIX75595.1"/>
    </source>
</evidence>
<dbReference type="AlphaFoldDB" id="A0A9Y2MP46"/>
<gene>
    <name evidence="2" type="ORF">QRX50_29315</name>
</gene>
<dbReference type="PANTHER" id="PTHR33824:SF7">
    <property type="entry name" value="POLYKETIDE CYCLASE_DEHYDRASE AND LIPID TRANSPORT SUPERFAMILY PROTEIN"/>
    <property type="match status" value="1"/>
</dbReference>
<accession>A0A9Y2MP46</accession>
<feature type="domain" description="Coenzyme Q-binding protein COQ10 START" evidence="1">
    <location>
        <begin position="11"/>
        <end position="127"/>
    </location>
</feature>
<dbReference type="InterPro" id="IPR005031">
    <property type="entry name" value="COQ10_START"/>
</dbReference>
<keyword evidence="3" id="KW-1185">Reference proteome</keyword>
<sequence length="147" mass="16076">MVAAVAHYVEVEAPAQACYDWWRPLTRLPQVFSDVKSVEAVDGDALRTRWIVAGPVGTTVEWEARISEDAPPRKIAWTTVDDADPDVKNSGVVRFDDKGNGRTGVEISLDYEPPAGKLGEAVASLLADPERKVERAAAEFKTVIEAR</sequence>
<dbReference type="Pfam" id="PF03364">
    <property type="entry name" value="Polyketide_cyc"/>
    <property type="match status" value="1"/>
</dbReference>
<dbReference type="RefSeq" id="WP_285966360.1">
    <property type="nucleotide sequence ID" value="NZ_CP127294.1"/>
</dbReference>
<dbReference type="EMBL" id="CP127294">
    <property type="protein sequence ID" value="WIX75595.1"/>
    <property type="molecule type" value="Genomic_DNA"/>
</dbReference>
<dbReference type="SUPFAM" id="SSF55961">
    <property type="entry name" value="Bet v1-like"/>
    <property type="match status" value="1"/>
</dbReference>
<evidence type="ECO:0000313" key="3">
    <source>
        <dbReference type="Proteomes" id="UP001236014"/>
    </source>
</evidence>
<reference evidence="2 3" key="1">
    <citation type="submission" date="2023-06" db="EMBL/GenBank/DDBJ databases">
        <authorList>
            <person name="Oyuntsetseg B."/>
            <person name="Kim S.B."/>
        </authorList>
    </citation>
    <scope>NUCLEOTIDE SEQUENCE [LARGE SCALE GENOMIC DNA]</scope>
    <source>
        <strain evidence="2 3">2-15</strain>
    </source>
</reference>
<dbReference type="CDD" id="cd07817">
    <property type="entry name" value="SRPBCC_8"/>
    <property type="match status" value="1"/>
</dbReference>
<evidence type="ECO:0000259" key="1">
    <source>
        <dbReference type="Pfam" id="PF03364"/>
    </source>
</evidence>
<dbReference type="KEGG" id="acab:QRX50_29315"/>
<protein>
    <submittedName>
        <fullName evidence="2">SRPBCC family protein</fullName>
    </submittedName>
</protein>
<dbReference type="Proteomes" id="UP001236014">
    <property type="component" value="Chromosome"/>
</dbReference>